<evidence type="ECO:0008006" key="3">
    <source>
        <dbReference type="Google" id="ProtNLM"/>
    </source>
</evidence>
<sequence length="111" mass="13127">QFQSYVKRREPFNRRFRDGETVKQWWEAVRRDQMGQVLGALAVKIFSVSVNSMVDERAMSSVTWLNSKLRSRQDILTLNDTIMIRGWHRWNPQVSATFYTGLRTSLTTMRV</sequence>
<name>S7R7C4_GLOTA</name>
<dbReference type="SUPFAM" id="SSF53098">
    <property type="entry name" value="Ribonuclease H-like"/>
    <property type="match status" value="1"/>
</dbReference>
<gene>
    <name evidence="1" type="ORF">GLOTRDRAFT_50829</name>
</gene>
<reference evidence="1 2" key="1">
    <citation type="journal article" date="2012" name="Science">
        <title>The Paleozoic origin of enzymatic lignin decomposition reconstructed from 31 fungal genomes.</title>
        <authorList>
            <person name="Floudas D."/>
            <person name="Binder M."/>
            <person name="Riley R."/>
            <person name="Barry K."/>
            <person name="Blanchette R.A."/>
            <person name="Henrissat B."/>
            <person name="Martinez A.T."/>
            <person name="Otillar R."/>
            <person name="Spatafora J.W."/>
            <person name="Yadav J.S."/>
            <person name="Aerts A."/>
            <person name="Benoit I."/>
            <person name="Boyd A."/>
            <person name="Carlson A."/>
            <person name="Copeland A."/>
            <person name="Coutinho P.M."/>
            <person name="de Vries R.P."/>
            <person name="Ferreira P."/>
            <person name="Findley K."/>
            <person name="Foster B."/>
            <person name="Gaskell J."/>
            <person name="Glotzer D."/>
            <person name="Gorecki P."/>
            <person name="Heitman J."/>
            <person name="Hesse C."/>
            <person name="Hori C."/>
            <person name="Igarashi K."/>
            <person name="Jurgens J.A."/>
            <person name="Kallen N."/>
            <person name="Kersten P."/>
            <person name="Kohler A."/>
            <person name="Kuees U."/>
            <person name="Kumar T.K.A."/>
            <person name="Kuo A."/>
            <person name="LaButti K."/>
            <person name="Larrondo L.F."/>
            <person name="Lindquist E."/>
            <person name="Ling A."/>
            <person name="Lombard V."/>
            <person name="Lucas S."/>
            <person name="Lundell T."/>
            <person name="Martin R."/>
            <person name="McLaughlin D.J."/>
            <person name="Morgenstern I."/>
            <person name="Morin E."/>
            <person name="Murat C."/>
            <person name="Nagy L.G."/>
            <person name="Nolan M."/>
            <person name="Ohm R.A."/>
            <person name="Patyshakuliyeva A."/>
            <person name="Rokas A."/>
            <person name="Ruiz-Duenas F.J."/>
            <person name="Sabat G."/>
            <person name="Salamov A."/>
            <person name="Samejima M."/>
            <person name="Schmutz J."/>
            <person name="Slot J.C."/>
            <person name="St John F."/>
            <person name="Stenlid J."/>
            <person name="Sun H."/>
            <person name="Sun S."/>
            <person name="Syed K."/>
            <person name="Tsang A."/>
            <person name="Wiebenga A."/>
            <person name="Young D."/>
            <person name="Pisabarro A."/>
            <person name="Eastwood D.C."/>
            <person name="Martin F."/>
            <person name="Cullen D."/>
            <person name="Grigoriev I.V."/>
            <person name="Hibbett D.S."/>
        </authorList>
    </citation>
    <scope>NUCLEOTIDE SEQUENCE [LARGE SCALE GENOMIC DNA]</scope>
    <source>
        <strain evidence="1 2">ATCC 11539</strain>
    </source>
</reference>
<evidence type="ECO:0000313" key="1">
    <source>
        <dbReference type="EMBL" id="EPQ50285.1"/>
    </source>
</evidence>
<evidence type="ECO:0000313" key="2">
    <source>
        <dbReference type="Proteomes" id="UP000030669"/>
    </source>
</evidence>
<organism evidence="1 2">
    <name type="scientific">Gloeophyllum trabeum (strain ATCC 11539 / FP-39264 / Madison 617)</name>
    <name type="common">Brown rot fungus</name>
    <dbReference type="NCBI Taxonomy" id="670483"/>
    <lineage>
        <taxon>Eukaryota</taxon>
        <taxon>Fungi</taxon>
        <taxon>Dikarya</taxon>
        <taxon>Basidiomycota</taxon>
        <taxon>Agaricomycotina</taxon>
        <taxon>Agaricomycetes</taxon>
        <taxon>Gloeophyllales</taxon>
        <taxon>Gloeophyllaceae</taxon>
        <taxon>Gloeophyllum</taxon>
    </lineage>
</organism>
<protein>
    <recommendedName>
        <fullName evidence="3">HAT C-terminal dimerisation domain-containing protein</fullName>
    </recommendedName>
</protein>
<dbReference type="InterPro" id="IPR012337">
    <property type="entry name" value="RNaseH-like_sf"/>
</dbReference>
<feature type="non-terminal residue" evidence="1">
    <location>
        <position position="1"/>
    </location>
</feature>
<dbReference type="HOGENOM" id="CLU_2326316_0_0_1"/>
<dbReference type="RefSeq" id="XP_007871266.1">
    <property type="nucleotide sequence ID" value="XM_007873075.1"/>
</dbReference>
<dbReference type="KEGG" id="gtr:GLOTRDRAFT_50829"/>
<dbReference type="GeneID" id="19306761"/>
<proteinExistence type="predicted"/>
<dbReference type="EMBL" id="KB469319">
    <property type="protein sequence ID" value="EPQ50285.1"/>
    <property type="molecule type" value="Genomic_DNA"/>
</dbReference>
<dbReference type="OrthoDB" id="3236755at2759"/>
<keyword evidence="2" id="KW-1185">Reference proteome</keyword>
<accession>S7R7C4</accession>
<dbReference type="Proteomes" id="UP000030669">
    <property type="component" value="Unassembled WGS sequence"/>
</dbReference>
<dbReference type="AlphaFoldDB" id="S7R7C4"/>